<comment type="similarity">
    <text evidence="1">Belongs to the pyridoxamine 5'-phosphate oxidase family.</text>
</comment>
<evidence type="ECO:0000259" key="7">
    <source>
        <dbReference type="Pfam" id="PF10590"/>
    </source>
</evidence>
<evidence type="ECO:0000256" key="3">
    <source>
        <dbReference type="ARBA" id="ARBA00022643"/>
    </source>
</evidence>
<keyword evidence="4 8" id="KW-0560">Oxidoreductase</keyword>
<evidence type="ECO:0000313" key="8">
    <source>
        <dbReference type="EMBL" id="KTD57112.1"/>
    </source>
</evidence>
<sequence>MQFTDRNWFLDELPEQVDYSWLSRLMKFWLETEALPFKMGVLATVDENGLPKSRTVAIREINEQGLLFFTQLGSAKVAHISVNPYASFTFLLPNTQRQVTVAGSVRPVDESENLKNWVTYDQERRLRFLVYGTKSGQLIKKQRELDEELAALRDQYKKTLPEMPREYVGYTIVPEEIKFYQLNEHRLSDSIAAIRTNETWTLRRFVP</sequence>
<dbReference type="OrthoDB" id="5645701at2"/>
<dbReference type="PIRSF" id="PIRSF000190">
    <property type="entry name" value="Pyd_amn-ph_oxd"/>
    <property type="match status" value="1"/>
</dbReference>
<proteinExistence type="inferred from homology"/>
<reference evidence="8 9" key="1">
    <citation type="submission" date="2015-11" db="EMBL/GenBank/DDBJ databases">
        <title>Genomic analysis of 38 Legionella species identifies large and diverse effector repertoires.</title>
        <authorList>
            <person name="Burstein D."/>
            <person name="Amaro F."/>
            <person name="Zusman T."/>
            <person name="Lifshitz Z."/>
            <person name="Cohen O."/>
            <person name="Gilbert J.A."/>
            <person name="Pupko T."/>
            <person name="Shuman H.A."/>
            <person name="Segal G."/>
        </authorList>
    </citation>
    <scope>NUCLEOTIDE SEQUENCE [LARGE SCALE GENOMIC DNA]</scope>
    <source>
        <strain evidence="8 9">Mt.St.Helens-4</strain>
    </source>
</reference>
<feature type="binding site" evidence="5">
    <location>
        <begin position="69"/>
        <end position="70"/>
    </location>
    <ligand>
        <name>FMN</name>
        <dbReference type="ChEBI" id="CHEBI:58210"/>
    </ligand>
</feature>
<dbReference type="Proteomes" id="UP000054621">
    <property type="component" value="Unassembled WGS sequence"/>
</dbReference>
<dbReference type="Gene3D" id="2.30.110.10">
    <property type="entry name" value="Electron Transport, Fmn-binding Protein, Chain A"/>
    <property type="match status" value="1"/>
</dbReference>
<name>A0A0W0YJJ9_9GAMM</name>
<keyword evidence="2" id="KW-0285">Flavoprotein</keyword>
<dbReference type="eggNOG" id="COG0259">
    <property type="taxonomic scope" value="Bacteria"/>
</dbReference>
<feature type="binding site" evidence="5">
    <location>
        <position position="98"/>
    </location>
    <ligand>
        <name>FMN</name>
        <dbReference type="ChEBI" id="CHEBI:58210"/>
    </ligand>
</feature>
<dbReference type="InterPro" id="IPR019576">
    <property type="entry name" value="Pyridoxamine_oxidase_dimer_C"/>
</dbReference>
<organism evidence="8 9">
    <name type="scientific">Legionella sainthelensi</name>
    <dbReference type="NCBI Taxonomy" id="28087"/>
    <lineage>
        <taxon>Bacteria</taxon>
        <taxon>Pseudomonadati</taxon>
        <taxon>Pseudomonadota</taxon>
        <taxon>Gammaproteobacteria</taxon>
        <taxon>Legionellales</taxon>
        <taxon>Legionellaceae</taxon>
        <taxon>Legionella</taxon>
    </lineage>
</organism>
<dbReference type="SUPFAM" id="SSF50475">
    <property type="entry name" value="FMN-binding split barrel"/>
    <property type="match status" value="1"/>
</dbReference>
<feature type="binding site" evidence="5">
    <location>
        <position position="76"/>
    </location>
    <ligand>
        <name>FMN</name>
        <dbReference type="ChEBI" id="CHEBI:58210"/>
    </ligand>
</feature>
<evidence type="ECO:0000256" key="2">
    <source>
        <dbReference type="ARBA" id="ARBA00022630"/>
    </source>
</evidence>
<feature type="domain" description="Pyridoxine 5'-phosphate oxidase dimerisation C-terminal" evidence="7">
    <location>
        <begin position="167"/>
        <end position="207"/>
    </location>
</feature>
<comment type="caution">
    <text evidence="8">The sequence shown here is derived from an EMBL/GenBank/DDBJ whole genome shotgun (WGS) entry which is preliminary data.</text>
</comment>
<keyword evidence="3 5" id="KW-0288">FMN</keyword>
<evidence type="ECO:0000256" key="4">
    <source>
        <dbReference type="ARBA" id="ARBA00023002"/>
    </source>
</evidence>
<dbReference type="RefSeq" id="WP_027270388.1">
    <property type="nucleotide sequence ID" value="NZ_CAAAJE010000007.1"/>
</dbReference>
<protein>
    <submittedName>
        <fullName evidence="8">Pyridoxamine 5'-phosphate oxidase</fullName>
        <ecNumber evidence="8">1.4.3.5</ecNumber>
    </submittedName>
</protein>
<accession>A0A0W0YJJ9</accession>
<dbReference type="InterPro" id="IPR011576">
    <property type="entry name" value="Pyridox_Oxase_N"/>
</dbReference>
<dbReference type="EC" id="1.4.3.5" evidence="8"/>
<gene>
    <name evidence="8" type="ORF">Lsai_1716</name>
</gene>
<dbReference type="PANTHER" id="PTHR10851:SF0">
    <property type="entry name" value="PYRIDOXINE-5'-PHOSPHATE OXIDASE"/>
    <property type="match status" value="1"/>
</dbReference>
<dbReference type="STRING" id="28087.Lsai_1716"/>
<dbReference type="GO" id="GO:0008615">
    <property type="term" value="P:pyridoxine biosynthetic process"/>
    <property type="evidence" value="ECO:0007669"/>
    <property type="project" value="InterPro"/>
</dbReference>
<dbReference type="GO" id="GO:0010181">
    <property type="term" value="F:FMN binding"/>
    <property type="evidence" value="ECO:0007669"/>
    <property type="project" value="InterPro"/>
</dbReference>
<evidence type="ECO:0000313" key="9">
    <source>
        <dbReference type="Proteomes" id="UP000054621"/>
    </source>
</evidence>
<dbReference type="GO" id="GO:0004733">
    <property type="term" value="F:pyridoxamine phosphate oxidase activity"/>
    <property type="evidence" value="ECO:0007669"/>
    <property type="project" value="UniProtKB-EC"/>
</dbReference>
<dbReference type="Pfam" id="PF10590">
    <property type="entry name" value="PNP_phzG_C"/>
    <property type="match status" value="1"/>
</dbReference>
<dbReference type="EMBL" id="LNYV01000028">
    <property type="protein sequence ID" value="KTD57112.1"/>
    <property type="molecule type" value="Genomic_DNA"/>
</dbReference>
<dbReference type="PANTHER" id="PTHR10851">
    <property type="entry name" value="PYRIDOXINE-5-PHOSPHATE OXIDASE"/>
    <property type="match status" value="1"/>
</dbReference>
<dbReference type="AlphaFoldDB" id="A0A0W0YJJ9"/>
<evidence type="ECO:0000256" key="5">
    <source>
        <dbReference type="PIRSR" id="PIRSR000190-2"/>
    </source>
</evidence>
<dbReference type="PATRIC" id="fig|28087.4.peg.1839"/>
<feature type="domain" description="Pyridoxamine 5'-phosphate oxidase N-terminal" evidence="6">
    <location>
        <begin position="38"/>
        <end position="118"/>
    </location>
</feature>
<evidence type="ECO:0000259" key="6">
    <source>
        <dbReference type="Pfam" id="PF01243"/>
    </source>
</evidence>
<dbReference type="InterPro" id="IPR012349">
    <property type="entry name" value="Split_barrel_FMN-bd"/>
</dbReference>
<dbReference type="InterPro" id="IPR000659">
    <property type="entry name" value="Pyridox_Oxase"/>
</dbReference>
<evidence type="ECO:0000256" key="1">
    <source>
        <dbReference type="ARBA" id="ARBA00007301"/>
    </source>
</evidence>
<dbReference type="Pfam" id="PF01243">
    <property type="entry name" value="PNPOx_N"/>
    <property type="match status" value="1"/>
</dbReference>
<comment type="cofactor">
    <cofactor evidence="5">
        <name>FMN</name>
        <dbReference type="ChEBI" id="CHEBI:58210"/>
    </cofactor>
    <text evidence="5">Binds 1 FMN per subunit.</text>
</comment>